<protein>
    <recommendedName>
        <fullName evidence="4">NmrA-like domain-containing protein</fullName>
    </recommendedName>
</protein>
<evidence type="ECO:0000313" key="6">
    <source>
        <dbReference type="Proteomes" id="UP001408356"/>
    </source>
</evidence>
<comment type="similarity">
    <text evidence="1">Belongs to the NmrA-type oxidoreductase family.</text>
</comment>
<proteinExistence type="inferred from homology"/>
<evidence type="ECO:0000256" key="1">
    <source>
        <dbReference type="ARBA" id="ARBA00006328"/>
    </source>
</evidence>
<dbReference type="PANTHER" id="PTHR42748">
    <property type="entry name" value="NITROGEN METABOLITE REPRESSION PROTEIN NMRA FAMILY MEMBER"/>
    <property type="match status" value="1"/>
</dbReference>
<keyword evidence="6" id="KW-1185">Reference proteome</keyword>
<sequence>MVAVFIAGATGKQGGGTARTLLSMGHQVHAYVRDTEAPSARSLTQQGAKLFQGDWESLPAIRAAVKGCTAVFFPSMPSFTDAIAEERWAANILSAAHDSGSVKHVVYSTVASLGWFDKIKAVEGWDDNAFMAQYFWSKDAGEKAVRNWARVGEGLKYTILRPSGFMSNWLEPGASFQIPDLISEGVWHTALPPDFPIAQIAPGDVGRVAALAVENPEKWHGKEVELTTERTPVKEVLELLSEFSGKELKPHSYTKEEGEEAAKVNPIIKGAVLTLKTQPVDGPVVGDLDVPFRPQTFREYLEENRPVVVETYKNVAARA</sequence>
<dbReference type="InterPro" id="IPR051164">
    <property type="entry name" value="NmrA-like_oxidored"/>
</dbReference>
<dbReference type="EMBL" id="JARVKF010000440">
    <property type="protein sequence ID" value="KAK9413341.1"/>
    <property type="molecule type" value="Genomic_DNA"/>
</dbReference>
<evidence type="ECO:0000256" key="2">
    <source>
        <dbReference type="ARBA" id="ARBA00022857"/>
    </source>
</evidence>
<name>A0ABR2UFN3_9PEZI</name>
<keyword evidence="3" id="KW-0560">Oxidoreductase</keyword>
<dbReference type="SUPFAM" id="SSF51735">
    <property type="entry name" value="NAD(P)-binding Rossmann-fold domains"/>
    <property type="match status" value="1"/>
</dbReference>
<organism evidence="5 6">
    <name type="scientific">Seiridium unicorne</name>
    <dbReference type="NCBI Taxonomy" id="138068"/>
    <lineage>
        <taxon>Eukaryota</taxon>
        <taxon>Fungi</taxon>
        <taxon>Dikarya</taxon>
        <taxon>Ascomycota</taxon>
        <taxon>Pezizomycotina</taxon>
        <taxon>Sordariomycetes</taxon>
        <taxon>Xylariomycetidae</taxon>
        <taxon>Amphisphaeriales</taxon>
        <taxon>Sporocadaceae</taxon>
        <taxon>Seiridium</taxon>
    </lineage>
</organism>
<evidence type="ECO:0000256" key="3">
    <source>
        <dbReference type="ARBA" id="ARBA00023002"/>
    </source>
</evidence>
<gene>
    <name evidence="5" type="ORF">SUNI508_02540</name>
</gene>
<keyword evidence="2" id="KW-0521">NADP</keyword>
<evidence type="ECO:0000259" key="4">
    <source>
        <dbReference type="Pfam" id="PF05368"/>
    </source>
</evidence>
<feature type="domain" description="NmrA-like" evidence="4">
    <location>
        <begin position="4"/>
        <end position="249"/>
    </location>
</feature>
<comment type="caution">
    <text evidence="5">The sequence shown here is derived from an EMBL/GenBank/DDBJ whole genome shotgun (WGS) entry which is preliminary data.</text>
</comment>
<evidence type="ECO:0000313" key="5">
    <source>
        <dbReference type="EMBL" id="KAK9413341.1"/>
    </source>
</evidence>
<dbReference type="PANTHER" id="PTHR42748:SF30">
    <property type="entry name" value="NMRA-LIKE DOMAIN-CONTAINING PROTEIN"/>
    <property type="match status" value="1"/>
</dbReference>
<accession>A0ABR2UFN3</accession>
<dbReference type="InterPro" id="IPR036291">
    <property type="entry name" value="NAD(P)-bd_dom_sf"/>
</dbReference>
<reference evidence="5 6" key="1">
    <citation type="journal article" date="2024" name="J. Plant Pathol.">
        <title>Sequence and assembly of the genome of Seiridium unicorne, isolate CBS 538.82, causal agent of cypress canker disease.</title>
        <authorList>
            <person name="Scali E."/>
            <person name="Rocca G.D."/>
            <person name="Danti R."/>
            <person name="Garbelotto M."/>
            <person name="Barberini S."/>
            <person name="Baroncelli R."/>
            <person name="Emiliani G."/>
        </authorList>
    </citation>
    <scope>NUCLEOTIDE SEQUENCE [LARGE SCALE GENOMIC DNA]</scope>
    <source>
        <strain evidence="5 6">BM-138-508</strain>
    </source>
</reference>
<dbReference type="Pfam" id="PF05368">
    <property type="entry name" value="NmrA"/>
    <property type="match status" value="1"/>
</dbReference>
<dbReference type="Gene3D" id="3.40.50.720">
    <property type="entry name" value="NAD(P)-binding Rossmann-like Domain"/>
    <property type="match status" value="1"/>
</dbReference>
<dbReference type="Proteomes" id="UP001408356">
    <property type="component" value="Unassembled WGS sequence"/>
</dbReference>
<dbReference type="InterPro" id="IPR008030">
    <property type="entry name" value="NmrA-like"/>
</dbReference>